<dbReference type="SUPFAM" id="SSF46689">
    <property type="entry name" value="Homeodomain-like"/>
    <property type="match status" value="1"/>
</dbReference>
<dbReference type="Gene3D" id="1.10.10.60">
    <property type="entry name" value="Homeodomain-like"/>
    <property type="match status" value="1"/>
</dbReference>
<gene>
    <name evidence="4" type="ORF">AS033_14115</name>
</gene>
<evidence type="ECO:0000256" key="1">
    <source>
        <dbReference type="ARBA" id="ARBA00023125"/>
    </source>
</evidence>
<dbReference type="PROSITE" id="PS50977">
    <property type="entry name" value="HTH_TETR_2"/>
    <property type="match status" value="1"/>
</dbReference>
<dbReference type="PANTHER" id="PTHR43479:SF11">
    <property type="entry name" value="ACREF_ENVCD OPERON REPRESSOR-RELATED"/>
    <property type="match status" value="1"/>
</dbReference>
<dbReference type="RefSeq" id="WP_058265817.1">
    <property type="nucleotide sequence ID" value="NZ_FMYN01000006.1"/>
</dbReference>
<evidence type="ECO:0000256" key="2">
    <source>
        <dbReference type="PROSITE-ProRule" id="PRU00335"/>
    </source>
</evidence>
<dbReference type="OrthoDB" id="509229at2"/>
<name>A0A0V8GC61_9BACL</name>
<comment type="caution">
    <text evidence="4">The sequence shown here is derived from an EMBL/GenBank/DDBJ whole genome shotgun (WGS) entry which is preliminary data.</text>
</comment>
<dbReference type="PRINTS" id="PR00455">
    <property type="entry name" value="HTHTETR"/>
</dbReference>
<keyword evidence="1 2" id="KW-0238">DNA-binding</keyword>
<protein>
    <recommendedName>
        <fullName evidence="3">HTH tetR-type domain-containing protein</fullName>
    </recommendedName>
</protein>
<dbReference type="GO" id="GO:0003677">
    <property type="term" value="F:DNA binding"/>
    <property type="evidence" value="ECO:0007669"/>
    <property type="project" value="UniProtKB-UniRule"/>
</dbReference>
<dbReference type="Gene3D" id="1.10.357.10">
    <property type="entry name" value="Tetracycline Repressor, domain 2"/>
    <property type="match status" value="1"/>
</dbReference>
<organism evidence="4 5">
    <name type="scientific">Exiguobacterium indicum</name>
    <dbReference type="NCBI Taxonomy" id="296995"/>
    <lineage>
        <taxon>Bacteria</taxon>
        <taxon>Bacillati</taxon>
        <taxon>Bacillota</taxon>
        <taxon>Bacilli</taxon>
        <taxon>Bacillales</taxon>
        <taxon>Bacillales Family XII. Incertae Sedis</taxon>
        <taxon>Exiguobacterium</taxon>
    </lineage>
</organism>
<dbReference type="InterPro" id="IPR001647">
    <property type="entry name" value="HTH_TetR"/>
</dbReference>
<dbReference type="Proteomes" id="UP000053797">
    <property type="component" value="Unassembled WGS sequence"/>
</dbReference>
<reference evidence="4 5" key="1">
    <citation type="journal article" date="2015" name="Int. J. Syst. Evol. Microbiol.">
        <title>Exiguobacterium enclense sp. nov., isolated from sediment.</title>
        <authorList>
            <person name="Dastager S.G."/>
            <person name="Mawlankar R."/>
            <person name="Sonalkar V.V."/>
            <person name="Thorat M.N."/>
            <person name="Mual P."/>
            <person name="Verma A."/>
            <person name="Krishnamurthi S."/>
            <person name="Tang S.K."/>
            <person name="Li W.J."/>
        </authorList>
    </citation>
    <scope>NUCLEOTIDE SEQUENCE [LARGE SCALE GENOMIC DNA]</scope>
    <source>
        <strain evidence="4 5">NIO-1109</strain>
    </source>
</reference>
<evidence type="ECO:0000313" key="4">
    <source>
        <dbReference type="EMBL" id="KSU47794.1"/>
    </source>
</evidence>
<evidence type="ECO:0000313" key="5">
    <source>
        <dbReference type="Proteomes" id="UP000053797"/>
    </source>
</evidence>
<dbReference type="EMBL" id="LNQL01000006">
    <property type="protein sequence ID" value="KSU47794.1"/>
    <property type="molecule type" value="Genomic_DNA"/>
</dbReference>
<sequence>MTRQTIMHVALRQFAKKGFEATTLSTIGTECAMKKQSIYSHFTSKDALFLEIYDEALKNEIAYIDMWISRHEENHLKTLLPMFVEEYLSRHLLDDGMTFFYRFAFYAPEQFKTRIEVGTEQFISHLEAQFIALFKRHMEQLTSTSSPEACALHYLTLFDGLIVGCLYDSPKRYIQRKSAALDLFIHAFVKDDLLDD</sequence>
<dbReference type="AlphaFoldDB" id="A0A0V8GC61"/>
<dbReference type="Pfam" id="PF00440">
    <property type="entry name" value="TetR_N"/>
    <property type="match status" value="1"/>
</dbReference>
<feature type="DNA-binding region" description="H-T-H motif" evidence="2">
    <location>
        <begin position="23"/>
        <end position="42"/>
    </location>
</feature>
<dbReference type="InterPro" id="IPR009057">
    <property type="entry name" value="Homeodomain-like_sf"/>
</dbReference>
<dbReference type="PANTHER" id="PTHR43479">
    <property type="entry name" value="ACREF/ENVCD OPERON REPRESSOR-RELATED"/>
    <property type="match status" value="1"/>
</dbReference>
<dbReference type="InterPro" id="IPR050624">
    <property type="entry name" value="HTH-type_Tx_Regulator"/>
</dbReference>
<feature type="domain" description="HTH tetR-type" evidence="3">
    <location>
        <begin position="1"/>
        <end position="60"/>
    </location>
</feature>
<accession>A0A0V8GC61</accession>
<proteinExistence type="predicted"/>
<evidence type="ECO:0000259" key="3">
    <source>
        <dbReference type="PROSITE" id="PS50977"/>
    </source>
</evidence>